<keyword evidence="1" id="KW-0812">Transmembrane</keyword>
<dbReference type="Pfam" id="PF11188">
    <property type="entry name" value="DUF2975"/>
    <property type="match status" value="1"/>
</dbReference>
<evidence type="ECO:0000313" key="3">
    <source>
        <dbReference type="Proteomes" id="UP000440668"/>
    </source>
</evidence>
<dbReference type="Proteomes" id="UP000440668">
    <property type="component" value="Unassembled WGS sequence"/>
</dbReference>
<keyword evidence="1" id="KW-0472">Membrane</keyword>
<sequence length="158" mass="16265">MSRTLVNTLRVLLVLVAAGVLLALVLAPLIATEVGVQYPEVAGLVAPYSAIAIVALLIVEVALVAVWHLLTLASKDQAFNPLALRSVNLVIACVSAVTALAATVFGHLTFGAQIGGPLVFLGLVGSLVGGAALALLLVVMRELLRNAATNRQELAEVI</sequence>
<dbReference type="InterPro" id="IPR021354">
    <property type="entry name" value="DUF2975"/>
</dbReference>
<protein>
    <submittedName>
        <fullName evidence="2">DUF2975 domain-containing protein</fullName>
    </submittedName>
</protein>
<dbReference type="EMBL" id="WMKA01000096">
    <property type="protein sequence ID" value="MTG91024.1"/>
    <property type="molecule type" value="Genomic_DNA"/>
</dbReference>
<reference evidence="2 3" key="1">
    <citation type="submission" date="2019-11" db="EMBL/GenBank/DDBJ databases">
        <title>Cellulosimicrobium composti sp. nov. isolated from a compost.</title>
        <authorList>
            <person name="Yang Y."/>
        </authorList>
    </citation>
    <scope>NUCLEOTIDE SEQUENCE [LARGE SCALE GENOMIC DNA]</scope>
    <source>
        <strain evidence="2 3">BIT-GX5</strain>
    </source>
</reference>
<accession>A0A6N7ZNF8</accession>
<feature type="transmembrane region" description="Helical" evidence="1">
    <location>
        <begin position="118"/>
        <end position="139"/>
    </location>
</feature>
<name>A0A6N7ZNF8_9MICO</name>
<comment type="caution">
    <text evidence="2">The sequence shown here is derived from an EMBL/GenBank/DDBJ whole genome shotgun (WGS) entry which is preliminary data.</text>
</comment>
<feature type="transmembrane region" description="Helical" evidence="1">
    <location>
        <begin position="47"/>
        <end position="70"/>
    </location>
</feature>
<organism evidence="2 3">
    <name type="scientific">Cellulosimicrobium composti</name>
    <dbReference type="NCBI Taxonomy" id="2672572"/>
    <lineage>
        <taxon>Bacteria</taxon>
        <taxon>Bacillati</taxon>
        <taxon>Actinomycetota</taxon>
        <taxon>Actinomycetes</taxon>
        <taxon>Micrococcales</taxon>
        <taxon>Promicromonosporaceae</taxon>
        <taxon>Cellulosimicrobium</taxon>
    </lineage>
</organism>
<dbReference type="RefSeq" id="WP_155100309.1">
    <property type="nucleotide sequence ID" value="NZ_WMKA01000096.1"/>
</dbReference>
<evidence type="ECO:0000313" key="2">
    <source>
        <dbReference type="EMBL" id="MTG91024.1"/>
    </source>
</evidence>
<dbReference type="AlphaFoldDB" id="A0A6N7ZNF8"/>
<gene>
    <name evidence="2" type="ORF">GJV82_19090</name>
</gene>
<evidence type="ECO:0000256" key="1">
    <source>
        <dbReference type="SAM" id="Phobius"/>
    </source>
</evidence>
<feature type="transmembrane region" description="Helical" evidence="1">
    <location>
        <begin position="82"/>
        <end position="106"/>
    </location>
</feature>
<keyword evidence="1" id="KW-1133">Transmembrane helix</keyword>
<proteinExistence type="predicted"/>